<dbReference type="OrthoDB" id="242866at2759"/>
<dbReference type="AlphaFoldDB" id="A4S9D2"/>
<evidence type="ECO:0000256" key="3">
    <source>
        <dbReference type="ARBA" id="ARBA00022692"/>
    </source>
</evidence>
<evidence type="ECO:0000313" key="8">
    <source>
        <dbReference type="Proteomes" id="UP000001568"/>
    </source>
</evidence>
<feature type="transmembrane region" description="Helical" evidence="6">
    <location>
        <begin position="108"/>
        <end position="131"/>
    </location>
</feature>
<dbReference type="eggNOG" id="KOG3088">
    <property type="taxonomic scope" value="Eukaryota"/>
</dbReference>
<dbReference type="PANTHER" id="PTHR10687">
    <property type="entry name" value="SECRETORY CARRIER-ASSOCIATED MEMBRANE PROTEIN SCAMP"/>
    <property type="match status" value="1"/>
</dbReference>
<evidence type="ECO:0000256" key="1">
    <source>
        <dbReference type="ARBA" id="ARBA00004003"/>
    </source>
</evidence>
<dbReference type="InterPro" id="IPR007273">
    <property type="entry name" value="SCAMP"/>
</dbReference>
<gene>
    <name evidence="7" type="ORF">OSTLU_89451</name>
</gene>
<organism evidence="7 8">
    <name type="scientific">Ostreococcus lucimarinus (strain CCE9901)</name>
    <dbReference type="NCBI Taxonomy" id="436017"/>
    <lineage>
        <taxon>Eukaryota</taxon>
        <taxon>Viridiplantae</taxon>
        <taxon>Chlorophyta</taxon>
        <taxon>Mamiellophyceae</taxon>
        <taxon>Mamiellales</taxon>
        <taxon>Bathycoccaceae</taxon>
        <taxon>Ostreococcus</taxon>
    </lineage>
</organism>
<sequence>LEVRERSARSGGGGKTPNWPFSFWAFTYHNISDEIHPQHRSCVKFCYTVYCVFALALVSNFFVAMARMFLHMDFAAFLMAFIYMVCGIPGAYMLWYRRVYNSCKTDRAFGFLWFFLMFMVHIGFVFFATLAPPNMFGAQKWSLCGILNLNEALQGNKTIGVMHTIVMLLFAADSVLSVLAIRWVYSSFRSGGHTLEQARAEAYREGIAAATTGGIGSAAV</sequence>
<protein>
    <recommendedName>
        <fullName evidence="6">Secretory carrier-associated membrane protein</fullName>
        <shortName evidence="6">Secretory carrier membrane protein</shortName>
    </recommendedName>
</protein>
<keyword evidence="6" id="KW-0968">Cytoplasmic vesicle</keyword>
<proteinExistence type="inferred from homology"/>
<dbReference type="GO" id="GO:0055038">
    <property type="term" value="C:recycling endosome membrane"/>
    <property type="evidence" value="ECO:0007669"/>
    <property type="project" value="TreeGrafter"/>
</dbReference>
<evidence type="ECO:0000256" key="5">
    <source>
        <dbReference type="ARBA" id="ARBA00023136"/>
    </source>
</evidence>
<comment type="function">
    <text evidence="1 6">Probably involved in membrane trafficking.</text>
</comment>
<dbReference type="Proteomes" id="UP000001568">
    <property type="component" value="Chromosome 16"/>
</dbReference>
<keyword evidence="6" id="KW-0813">Transport</keyword>
<dbReference type="GO" id="GO:0015031">
    <property type="term" value="P:protein transport"/>
    <property type="evidence" value="ECO:0007669"/>
    <property type="project" value="InterPro"/>
</dbReference>
<name>A4S9D2_OSTLU</name>
<dbReference type="RefSeq" id="XP_001422044.1">
    <property type="nucleotide sequence ID" value="XM_001422007.1"/>
</dbReference>
<keyword evidence="6" id="KW-1003">Cell membrane</keyword>
<keyword evidence="4 6" id="KW-1133">Transmembrane helix</keyword>
<comment type="subcellular location">
    <subcellularLocation>
        <location evidence="6">Cell membrane</location>
        <topology evidence="6">Multi-pass membrane protein</topology>
    </subcellularLocation>
    <subcellularLocation>
        <location evidence="6">Cytoplasmic vesicle</location>
        <location evidence="6">Secretory vesicle membrane</location>
        <topology evidence="6">Multi-pass membrane protein</topology>
    </subcellularLocation>
</comment>
<feature type="transmembrane region" description="Helical" evidence="6">
    <location>
        <begin position="45"/>
        <end position="68"/>
    </location>
</feature>
<dbReference type="GO" id="GO:0005886">
    <property type="term" value="C:plasma membrane"/>
    <property type="evidence" value="ECO:0007669"/>
    <property type="project" value="UniProtKB-SubCell"/>
</dbReference>
<keyword evidence="3 6" id="KW-0812">Transmembrane</keyword>
<feature type="transmembrane region" description="Helical" evidence="6">
    <location>
        <begin position="74"/>
        <end position="96"/>
    </location>
</feature>
<dbReference type="PANTHER" id="PTHR10687:SF2">
    <property type="entry name" value="SECRETORY CARRIER-ASSOCIATED MEMBRANE PROTEIN"/>
    <property type="match status" value="1"/>
</dbReference>
<dbReference type="GO" id="GO:0032588">
    <property type="term" value="C:trans-Golgi network membrane"/>
    <property type="evidence" value="ECO:0007669"/>
    <property type="project" value="TreeGrafter"/>
</dbReference>
<dbReference type="OMA" id="CLAWFTG"/>
<evidence type="ECO:0000256" key="2">
    <source>
        <dbReference type="ARBA" id="ARBA00010482"/>
    </source>
</evidence>
<keyword evidence="5 6" id="KW-0472">Membrane</keyword>
<dbReference type="KEGG" id="olu:OSTLU_89451"/>
<accession>A4S9D2</accession>
<comment type="similarity">
    <text evidence="2 6">Belongs to the SCAMP family.</text>
</comment>
<evidence type="ECO:0000313" key="7">
    <source>
        <dbReference type="EMBL" id="ABP00338.1"/>
    </source>
</evidence>
<feature type="non-terminal residue" evidence="7">
    <location>
        <position position="1"/>
    </location>
</feature>
<keyword evidence="8" id="KW-1185">Reference proteome</keyword>
<dbReference type="HOGENOM" id="CLU_066546_3_2_1"/>
<dbReference type="Pfam" id="PF04144">
    <property type="entry name" value="SCAMP"/>
    <property type="match status" value="1"/>
</dbReference>
<dbReference type="EMBL" id="CP000596">
    <property type="protein sequence ID" value="ABP00338.1"/>
    <property type="molecule type" value="Genomic_DNA"/>
</dbReference>
<evidence type="ECO:0000256" key="6">
    <source>
        <dbReference type="RuleBase" id="RU363122"/>
    </source>
</evidence>
<feature type="transmembrane region" description="Helical" evidence="6">
    <location>
        <begin position="165"/>
        <end position="185"/>
    </location>
</feature>
<dbReference type="GeneID" id="5005943"/>
<dbReference type="GO" id="GO:0030658">
    <property type="term" value="C:transport vesicle membrane"/>
    <property type="evidence" value="ECO:0007669"/>
    <property type="project" value="UniProtKB-SubCell"/>
</dbReference>
<evidence type="ECO:0000256" key="4">
    <source>
        <dbReference type="ARBA" id="ARBA00022989"/>
    </source>
</evidence>
<reference evidence="7 8" key="1">
    <citation type="journal article" date="2007" name="Proc. Natl. Acad. Sci. U.S.A.">
        <title>The tiny eukaryote Ostreococcus provides genomic insights into the paradox of plankton speciation.</title>
        <authorList>
            <person name="Palenik B."/>
            <person name="Grimwood J."/>
            <person name="Aerts A."/>
            <person name="Rouze P."/>
            <person name="Salamov A."/>
            <person name="Putnam N."/>
            <person name="Dupont C."/>
            <person name="Jorgensen R."/>
            <person name="Derelle E."/>
            <person name="Rombauts S."/>
            <person name="Zhou K."/>
            <person name="Otillar R."/>
            <person name="Merchant S.S."/>
            <person name="Podell S."/>
            <person name="Gaasterland T."/>
            <person name="Napoli C."/>
            <person name="Gendler K."/>
            <person name="Manuell A."/>
            <person name="Tai V."/>
            <person name="Vallon O."/>
            <person name="Piganeau G."/>
            <person name="Jancek S."/>
            <person name="Heijde M."/>
            <person name="Jabbari K."/>
            <person name="Bowler C."/>
            <person name="Lohr M."/>
            <person name="Robbens S."/>
            <person name="Werner G."/>
            <person name="Dubchak I."/>
            <person name="Pazour G.J."/>
            <person name="Ren Q."/>
            <person name="Paulsen I."/>
            <person name="Delwiche C."/>
            <person name="Schmutz J."/>
            <person name="Rokhsar D."/>
            <person name="Van de Peer Y."/>
            <person name="Moreau H."/>
            <person name="Grigoriev I.V."/>
        </authorList>
    </citation>
    <scope>NUCLEOTIDE SEQUENCE [LARGE SCALE GENOMIC DNA]</scope>
    <source>
        <strain evidence="7 8">CCE9901</strain>
    </source>
</reference>